<protein>
    <submittedName>
        <fullName evidence="1">NHL repeat containing protein</fullName>
    </submittedName>
</protein>
<evidence type="ECO:0000313" key="2">
    <source>
        <dbReference type="Proteomes" id="UP000033423"/>
    </source>
</evidence>
<evidence type="ECO:0000313" key="1">
    <source>
        <dbReference type="EMBL" id="KJU82208.1"/>
    </source>
</evidence>
<comment type="caution">
    <text evidence="1">The sequence shown here is derived from an EMBL/GenBank/DDBJ whole genome shotgun (WGS) entry which is preliminary data.</text>
</comment>
<dbReference type="AlphaFoldDB" id="A0A0F3GND4"/>
<feature type="non-terminal residue" evidence="1">
    <location>
        <position position="65"/>
    </location>
</feature>
<organism evidence="1 2">
    <name type="scientific">Candidatus Magnetobacterium bavaricum</name>
    <dbReference type="NCBI Taxonomy" id="29290"/>
    <lineage>
        <taxon>Bacteria</taxon>
        <taxon>Pseudomonadati</taxon>
        <taxon>Nitrospirota</taxon>
        <taxon>Thermodesulfovibrionia</taxon>
        <taxon>Thermodesulfovibrionales</taxon>
        <taxon>Candidatus Magnetobacteriaceae</taxon>
        <taxon>Candidatus Magnetobacterium</taxon>
    </lineage>
</organism>
<dbReference type="EMBL" id="LACI01002400">
    <property type="protein sequence ID" value="KJU82208.1"/>
    <property type="molecule type" value="Genomic_DNA"/>
</dbReference>
<reference evidence="1 2" key="1">
    <citation type="submission" date="2015-02" db="EMBL/GenBank/DDBJ databases">
        <title>Single-cell genomics of uncultivated deep-branching MTB reveals a conserved set of magnetosome genes.</title>
        <authorList>
            <person name="Kolinko S."/>
            <person name="Richter M."/>
            <person name="Glockner F.O."/>
            <person name="Brachmann A."/>
            <person name="Schuler D."/>
        </authorList>
    </citation>
    <scope>NUCLEOTIDE SEQUENCE [LARGE SCALE GENOMIC DNA]</scope>
    <source>
        <strain evidence="1">TM-1</strain>
    </source>
</reference>
<sequence length="65" mass="7437">MSKNYNFSWNSLARLFVLVLVALMCLVGIAVAEEKYVYKNMWPKLEQPWYFNSPFGVAVDSSGNV</sequence>
<name>A0A0F3GND4_9BACT</name>
<gene>
    <name evidence="1" type="ORF">MBAV_005600</name>
</gene>
<dbReference type="Proteomes" id="UP000033423">
    <property type="component" value="Unassembled WGS sequence"/>
</dbReference>
<accession>A0A0F3GND4</accession>
<keyword evidence="2" id="KW-1185">Reference proteome</keyword>
<proteinExistence type="predicted"/>